<dbReference type="RefSeq" id="WP_155693541.1">
    <property type="nucleotide sequence ID" value="NZ_BAAAFQ010000001.1"/>
</dbReference>
<dbReference type="CDD" id="cd03442">
    <property type="entry name" value="BFIT_BACH"/>
    <property type="match status" value="1"/>
</dbReference>
<keyword evidence="6" id="KW-1185">Reference proteome</keyword>
<evidence type="ECO:0000256" key="1">
    <source>
        <dbReference type="ARBA" id="ARBA00010458"/>
    </source>
</evidence>
<feature type="domain" description="HotDog ACOT-type" evidence="4">
    <location>
        <begin position="4"/>
        <end position="116"/>
    </location>
</feature>
<dbReference type="GO" id="GO:0005829">
    <property type="term" value="C:cytosol"/>
    <property type="evidence" value="ECO:0007669"/>
    <property type="project" value="TreeGrafter"/>
</dbReference>
<dbReference type="SUPFAM" id="SSF54637">
    <property type="entry name" value="Thioesterase/thiol ester dehydrase-isomerase"/>
    <property type="match status" value="1"/>
</dbReference>
<sequence>MHKPSRAVEFRFLAEPTDVNFGGKVHGGVVMKWIDQAAYACAAGWSGKYCITVSVGAIRFVRPVLVGNLVTVEAKVVHTGNSSMHIYVSVKATDPKLSNPLETNHCIITFIAVDADGDKVLVEAWEPKTKLDKRLQQYAINMRDLSIEAEAKLNNS</sequence>
<dbReference type="InterPro" id="IPR006683">
    <property type="entry name" value="Thioestr_dom"/>
</dbReference>
<protein>
    <submittedName>
        <fullName evidence="5">Acyl-CoA thioesterase</fullName>
    </submittedName>
</protein>
<dbReference type="PANTHER" id="PTHR11049:SF16">
    <property type="entry name" value="PROTEIN VDLD"/>
    <property type="match status" value="1"/>
</dbReference>
<proteinExistence type="inferred from homology"/>
<dbReference type="PANTHER" id="PTHR11049">
    <property type="entry name" value="ACYL COENZYME A THIOESTER HYDROLASE"/>
    <property type="match status" value="1"/>
</dbReference>
<name>A0A6N8F7R5_9GAMM</name>
<accession>A0A6N8F7R5</accession>
<evidence type="ECO:0000256" key="3">
    <source>
        <dbReference type="PROSITE-ProRule" id="PRU01106"/>
    </source>
</evidence>
<evidence type="ECO:0000256" key="2">
    <source>
        <dbReference type="ARBA" id="ARBA00022801"/>
    </source>
</evidence>
<keyword evidence="2 3" id="KW-0378">Hydrolase</keyword>
<dbReference type="Gene3D" id="3.10.129.10">
    <property type="entry name" value="Hotdog Thioesterase"/>
    <property type="match status" value="1"/>
</dbReference>
<dbReference type="InterPro" id="IPR029069">
    <property type="entry name" value="HotDog_dom_sf"/>
</dbReference>
<dbReference type="OrthoDB" id="9809430at2"/>
<comment type="caution">
    <text evidence="5">The sequence shown here is derived from an EMBL/GenBank/DDBJ whole genome shotgun (WGS) entry which is preliminary data.</text>
</comment>
<dbReference type="EMBL" id="WOCD01000001">
    <property type="protein sequence ID" value="MUH71107.1"/>
    <property type="molecule type" value="Genomic_DNA"/>
</dbReference>
<dbReference type="GO" id="GO:0006637">
    <property type="term" value="P:acyl-CoA metabolic process"/>
    <property type="evidence" value="ECO:0007669"/>
    <property type="project" value="TreeGrafter"/>
</dbReference>
<dbReference type="Pfam" id="PF03061">
    <property type="entry name" value="4HBT"/>
    <property type="match status" value="1"/>
</dbReference>
<dbReference type="AlphaFoldDB" id="A0A6N8F7R5"/>
<dbReference type="GO" id="GO:0052816">
    <property type="term" value="F:long-chain fatty acyl-CoA hydrolase activity"/>
    <property type="evidence" value="ECO:0007669"/>
    <property type="project" value="TreeGrafter"/>
</dbReference>
<evidence type="ECO:0000313" key="5">
    <source>
        <dbReference type="EMBL" id="MUH71107.1"/>
    </source>
</evidence>
<organism evidence="5 6">
    <name type="scientific">Psychrosphaera haliotis</name>
    <dbReference type="NCBI Taxonomy" id="555083"/>
    <lineage>
        <taxon>Bacteria</taxon>
        <taxon>Pseudomonadati</taxon>
        <taxon>Pseudomonadota</taxon>
        <taxon>Gammaproteobacteria</taxon>
        <taxon>Alteromonadales</taxon>
        <taxon>Pseudoalteromonadaceae</taxon>
        <taxon>Psychrosphaera</taxon>
    </lineage>
</organism>
<dbReference type="InterPro" id="IPR033120">
    <property type="entry name" value="HOTDOG_ACOT"/>
</dbReference>
<dbReference type="InterPro" id="IPR040170">
    <property type="entry name" value="Cytosol_ACT"/>
</dbReference>
<dbReference type="Proteomes" id="UP000439994">
    <property type="component" value="Unassembled WGS sequence"/>
</dbReference>
<evidence type="ECO:0000259" key="4">
    <source>
        <dbReference type="PROSITE" id="PS51770"/>
    </source>
</evidence>
<dbReference type="PROSITE" id="PS51770">
    <property type="entry name" value="HOTDOG_ACOT"/>
    <property type="match status" value="1"/>
</dbReference>
<reference evidence="5 6" key="1">
    <citation type="submission" date="2019-11" db="EMBL/GenBank/DDBJ databases">
        <title>P. haliotis isolates from Z. marina roots.</title>
        <authorList>
            <person name="Cohen M."/>
            <person name="Jospin G."/>
            <person name="Eisen J.A."/>
            <person name="Coil D.A."/>
        </authorList>
    </citation>
    <scope>NUCLEOTIDE SEQUENCE [LARGE SCALE GENOMIC DNA]</scope>
    <source>
        <strain evidence="5 6">UCD-MCMsp1aY</strain>
    </source>
</reference>
<evidence type="ECO:0000313" key="6">
    <source>
        <dbReference type="Proteomes" id="UP000439994"/>
    </source>
</evidence>
<comment type="similarity">
    <text evidence="1">Belongs to the acyl coenzyme A hydrolase family.</text>
</comment>
<gene>
    <name evidence="5" type="ORF">GNP35_00505</name>
</gene>